<evidence type="ECO:0000313" key="3">
    <source>
        <dbReference type="RefSeq" id="XP_010261281.1"/>
    </source>
</evidence>
<feature type="compositionally biased region" description="Polar residues" evidence="1">
    <location>
        <begin position="260"/>
        <end position="272"/>
    </location>
</feature>
<proteinExistence type="predicted"/>
<dbReference type="PANTHER" id="PTHR37614">
    <property type="entry name" value="OS02G0121400 PROTEIN"/>
    <property type="match status" value="1"/>
</dbReference>
<dbReference type="OMA" id="SHNGESP"/>
<gene>
    <name evidence="3" type="primary">LOC104600136</name>
</gene>
<dbReference type="KEGG" id="nnu:104600136"/>
<dbReference type="PANTHER" id="PTHR37614:SF2">
    <property type="entry name" value="OS02G0121400 PROTEIN"/>
    <property type="match status" value="1"/>
</dbReference>
<keyword evidence="2" id="KW-1185">Reference proteome</keyword>
<feature type="region of interest" description="Disordered" evidence="1">
    <location>
        <begin position="54"/>
        <end position="126"/>
    </location>
</feature>
<dbReference type="OrthoDB" id="1930961at2759"/>
<reference evidence="3" key="1">
    <citation type="submission" date="2025-08" db="UniProtKB">
        <authorList>
            <consortium name="RefSeq"/>
        </authorList>
    </citation>
    <scope>IDENTIFICATION</scope>
</reference>
<name>A0A1U8AFW5_NELNU</name>
<dbReference type="RefSeq" id="XP_010261281.1">
    <property type="nucleotide sequence ID" value="XM_010262979.1"/>
</dbReference>
<feature type="region of interest" description="Disordered" evidence="1">
    <location>
        <begin position="174"/>
        <end position="234"/>
    </location>
</feature>
<feature type="region of interest" description="Disordered" evidence="1">
    <location>
        <begin position="248"/>
        <end position="277"/>
    </location>
</feature>
<dbReference type="GeneID" id="104600136"/>
<feature type="compositionally biased region" description="Basic and acidic residues" evidence="1">
    <location>
        <begin position="174"/>
        <end position="183"/>
    </location>
</feature>
<accession>A0A1U8AFW5</accession>
<evidence type="ECO:0000313" key="2">
    <source>
        <dbReference type="Proteomes" id="UP000189703"/>
    </source>
</evidence>
<feature type="compositionally biased region" description="Acidic residues" evidence="1">
    <location>
        <begin position="209"/>
        <end position="225"/>
    </location>
</feature>
<evidence type="ECO:0000256" key="1">
    <source>
        <dbReference type="SAM" id="MobiDB-lite"/>
    </source>
</evidence>
<dbReference type="AlphaFoldDB" id="A0A1U8AFW5"/>
<sequence length="352" mass="40046">MEQCVGFFSYDFDEREKEVAGILCQLRQLILEKDSSQKGRDSPFYVTPNWGAKRRRSAIDVSPSPPHPSLFTHPTPAPLHRPSHNGESPSFRVESPSPATPLSFSPGESEKRPPKPFKRKSSKKKTREELLHTVVLLSENLEFLKQEIPKTVAHHNMLLDKNLKLKARKLELEKLQRKRDEPNHSITITSSDSSFKTTERLASSLASKEEEDDDDDDEAEEEEEGQLPHSQKIEENQLPWPQIEEEERPFTVHQPKPLSDPSTSGSEISRYSQHPCGRMPPLISTRIGWSISKNLSPIGIVDLNYPAEEALRWDFMNSIELDRAAVAALARKKRIEINRAKTSMASLKSRCK</sequence>
<dbReference type="Proteomes" id="UP000189703">
    <property type="component" value="Unplaced"/>
</dbReference>
<organism evidence="2 3">
    <name type="scientific">Nelumbo nucifera</name>
    <name type="common">Sacred lotus</name>
    <dbReference type="NCBI Taxonomy" id="4432"/>
    <lineage>
        <taxon>Eukaryota</taxon>
        <taxon>Viridiplantae</taxon>
        <taxon>Streptophyta</taxon>
        <taxon>Embryophyta</taxon>
        <taxon>Tracheophyta</taxon>
        <taxon>Spermatophyta</taxon>
        <taxon>Magnoliopsida</taxon>
        <taxon>Proteales</taxon>
        <taxon>Nelumbonaceae</taxon>
        <taxon>Nelumbo</taxon>
    </lineage>
</organism>
<feature type="compositionally biased region" description="Polar residues" evidence="1">
    <location>
        <begin position="184"/>
        <end position="206"/>
    </location>
</feature>
<protein>
    <submittedName>
        <fullName evidence="3">Uncharacterized protein LOC104600136</fullName>
    </submittedName>
</protein>
<feature type="compositionally biased region" description="Basic residues" evidence="1">
    <location>
        <begin position="114"/>
        <end position="125"/>
    </location>
</feature>